<name>A0AAJ0F044_9PEZI</name>
<sequence length="169" mass="19276">MEPPMPYFPLDPHGTSSLLQDVKFLVETQRQTTRRHGIRAQEPEGYDEADKELDRRIAENRVRSDVARLTQLVQELQRDLSEKRASWRHVALGLSIPTVLLNTHSSTRGFAAVTGAGVLYQSLRREVSPFVAARLEHQLASLVGNAGVVDLERLLAMLESWEWKFLRYL</sequence>
<evidence type="ECO:0000313" key="3">
    <source>
        <dbReference type="Proteomes" id="UP001239445"/>
    </source>
</evidence>
<keyword evidence="3" id="KW-1185">Reference proteome</keyword>
<keyword evidence="1" id="KW-0175">Coiled coil</keyword>
<dbReference type="EMBL" id="MU839853">
    <property type="protein sequence ID" value="KAK1749726.1"/>
    <property type="molecule type" value="Genomic_DNA"/>
</dbReference>
<proteinExistence type="predicted"/>
<evidence type="ECO:0000256" key="1">
    <source>
        <dbReference type="SAM" id="Coils"/>
    </source>
</evidence>
<feature type="coiled-coil region" evidence="1">
    <location>
        <begin position="59"/>
        <end position="86"/>
    </location>
</feature>
<reference evidence="2" key="1">
    <citation type="submission" date="2023-06" db="EMBL/GenBank/DDBJ databases">
        <title>Genome-scale phylogeny and comparative genomics of the fungal order Sordariales.</title>
        <authorList>
            <consortium name="Lawrence Berkeley National Laboratory"/>
            <person name="Hensen N."/>
            <person name="Bonometti L."/>
            <person name="Westerberg I."/>
            <person name="Brannstrom I.O."/>
            <person name="Guillou S."/>
            <person name="Cros-Aarteil S."/>
            <person name="Calhoun S."/>
            <person name="Haridas S."/>
            <person name="Kuo A."/>
            <person name="Mondo S."/>
            <person name="Pangilinan J."/>
            <person name="Riley R."/>
            <person name="Labutti K."/>
            <person name="Andreopoulos B."/>
            <person name="Lipzen A."/>
            <person name="Chen C."/>
            <person name="Yanf M."/>
            <person name="Daum C."/>
            <person name="Ng V."/>
            <person name="Clum A."/>
            <person name="Steindorff A."/>
            <person name="Ohm R."/>
            <person name="Martin F."/>
            <person name="Silar P."/>
            <person name="Natvig D."/>
            <person name="Lalanne C."/>
            <person name="Gautier V."/>
            <person name="Ament-Velasquez S.L."/>
            <person name="Kruys A."/>
            <person name="Hutchinson M.I."/>
            <person name="Powell A.J."/>
            <person name="Barry K."/>
            <person name="Miller A.N."/>
            <person name="Grigoriev I.V."/>
            <person name="Debuchy R."/>
            <person name="Gladieux P."/>
            <person name="Thoren M.H."/>
            <person name="Johannesson H."/>
        </authorList>
    </citation>
    <scope>NUCLEOTIDE SEQUENCE</scope>
    <source>
        <strain evidence="2">PSN4</strain>
    </source>
</reference>
<organism evidence="2 3">
    <name type="scientific">Echria macrotheca</name>
    <dbReference type="NCBI Taxonomy" id="438768"/>
    <lineage>
        <taxon>Eukaryota</taxon>
        <taxon>Fungi</taxon>
        <taxon>Dikarya</taxon>
        <taxon>Ascomycota</taxon>
        <taxon>Pezizomycotina</taxon>
        <taxon>Sordariomycetes</taxon>
        <taxon>Sordariomycetidae</taxon>
        <taxon>Sordariales</taxon>
        <taxon>Schizotheciaceae</taxon>
        <taxon>Echria</taxon>
    </lineage>
</organism>
<evidence type="ECO:0000313" key="2">
    <source>
        <dbReference type="EMBL" id="KAK1749726.1"/>
    </source>
</evidence>
<accession>A0AAJ0F044</accession>
<dbReference type="Proteomes" id="UP001239445">
    <property type="component" value="Unassembled WGS sequence"/>
</dbReference>
<dbReference type="AlphaFoldDB" id="A0AAJ0F044"/>
<comment type="caution">
    <text evidence="2">The sequence shown here is derived from an EMBL/GenBank/DDBJ whole genome shotgun (WGS) entry which is preliminary data.</text>
</comment>
<gene>
    <name evidence="2" type="ORF">QBC47DRAFT_418774</name>
</gene>
<protein>
    <submittedName>
        <fullName evidence="2">Uncharacterized protein</fullName>
    </submittedName>
</protein>